<accession>A0A848NVA6</accession>
<dbReference type="EMBL" id="JABBZM010000003">
    <property type="protein sequence ID" value="NMV37117.1"/>
    <property type="molecule type" value="Genomic_DNA"/>
</dbReference>
<dbReference type="PANTHER" id="PTHR43976:SF16">
    <property type="entry name" value="SHORT-CHAIN DEHYDROGENASE_REDUCTASE FAMILY PROTEIN"/>
    <property type="match status" value="1"/>
</dbReference>
<dbReference type="PRINTS" id="PR00081">
    <property type="entry name" value="GDHRDH"/>
</dbReference>
<evidence type="ECO:0000313" key="6">
    <source>
        <dbReference type="Proteomes" id="UP000575469"/>
    </source>
</evidence>
<dbReference type="GO" id="GO:0016491">
    <property type="term" value="F:oxidoreductase activity"/>
    <property type="evidence" value="ECO:0007669"/>
    <property type="project" value="UniProtKB-KW"/>
</dbReference>
<reference evidence="5 6" key="1">
    <citation type="submission" date="2020-04" db="EMBL/GenBank/DDBJ databases">
        <title>Ralstonia insidiosa genome sequencing and assembly.</title>
        <authorList>
            <person name="Martins R.C.R."/>
            <person name="Perdigao-Neto L.V."/>
            <person name="Levin A.S.S."/>
            <person name="Costa S.F."/>
        </authorList>
    </citation>
    <scope>NUCLEOTIDE SEQUENCE [LARGE SCALE GENOMIC DNA]</scope>
    <source>
        <strain evidence="5 6">5047</strain>
    </source>
</reference>
<dbReference type="PRINTS" id="PR00080">
    <property type="entry name" value="SDRFAMILY"/>
</dbReference>
<dbReference type="RefSeq" id="WP_169339346.1">
    <property type="nucleotide sequence ID" value="NZ_JABBZM010000003.1"/>
</dbReference>
<protein>
    <submittedName>
        <fullName evidence="5">SDR family oxidoreductase</fullName>
    </submittedName>
</protein>
<dbReference type="PANTHER" id="PTHR43976">
    <property type="entry name" value="SHORT CHAIN DEHYDROGENASE"/>
    <property type="match status" value="1"/>
</dbReference>
<feature type="domain" description="Ketoreductase" evidence="4">
    <location>
        <begin position="15"/>
        <end position="194"/>
    </location>
</feature>
<name>A0A848NVA6_9RALS</name>
<dbReference type="PROSITE" id="PS00061">
    <property type="entry name" value="ADH_SHORT"/>
    <property type="match status" value="1"/>
</dbReference>
<evidence type="ECO:0000259" key="4">
    <source>
        <dbReference type="SMART" id="SM00822"/>
    </source>
</evidence>
<dbReference type="InterPro" id="IPR057326">
    <property type="entry name" value="KR_dom"/>
</dbReference>
<evidence type="ECO:0000256" key="2">
    <source>
        <dbReference type="ARBA" id="ARBA00023002"/>
    </source>
</evidence>
<comment type="similarity">
    <text evidence="1 3">Belongs to the short-chain dehydrogenases/reductases (SDR) family.</text>
</comment>
<comment type="caution">
    <text evidence="5">The sequence shown here is derived from an EMBL/GenBank/DDBJ whole genome shotgun (WGS) entry which is preliminary data.</text>
</comment>
<organism evidence="5 6">
    <name type="scientific">Ralstonia insidiosa</name>
    <dbReference type="NCBI Taxonomy" id="190721"/>
    <lineage>
        <taxon>Bacteria</taxon>
        <taxon>Pseudomonadati</taxon>
        <taxon>Pseudomonadota</taxon>
        <taxon>Betaproteobacteria</taxon>
        <taxon>Burkholderiales</taxon>
        <taxon>Burkholderiaceae</taxon>
        <taxon>Ralstonia</taxon>
    </lineage>
</organism>
<dbReference type="AlphaFoldDB" id="A0A848NVA6"/>
<dbReference type="Proteomes" id="UP000575469">
    <property type="component" value="Unassembled WGS sequence"/>
</dbReference>
<dbReference type="Gene3D" id="3.40.50.720">
    <property type="entry name" value="NAD(P)-binding Rossmann-like Domain"/>
    <property type="match status" value="1"/>
</dbReference>
<sequence>MMENGLINPENQRRRVVFVTGASSGLGKATVSHFLSKGWSVVATARDPRNLPVGSASDNLVSLRLDLSDPDSIQSAVMQAEDRFGHIDVLINNAGSGLAGPLEAMDASMLQKHFEINVIGAASVTKAVLPGMRYRRAGTIVNVTSVAGRLGLPFMAPYVASKFALEGLTESLRYELAPFGIKVRLVEPSGIRTRFEHEWVSDAPYDRQLATVRGRMAAGMAKAALPEKVANVVYRAAVSGGSTLRFPTRDASVLLLMKSLLPDAFMQAFMRAQFL</sequence>
<proteinExistence type="inferred from homology"/>
<dbReference type="InterPro" id="IPR051911">
    <property type="entry name" value="SDR_oxidoreductase"/>
</dbReference>
<evidence type="ECO:0000313" key="5">
    <source>
        <dbReference type="EMBL" id="NMV37117.1"/>
    </source>
</evidence>
<dbReference type="InterPro" id="IPR002347">
    <property type="entry name" value="SDR_fam"/>
</dbReference>
<dbReference type="CDD" id="cd05374">
    <property type="entry name" value="17beta-HSD-like_SDR_c"/>
    <property type="match status" value="1"/>
</dbReference>
<dbReference type="SUPFAM" id="SSF51735">
    <property type="entry name" value="NAD(P)-binding Rossmann-fold domains"/>
    <property type="match status" value="1"/>
</dbReference>
<keyword evidence="2" id="KW-0560">Oxidoreductase</keyword>
<dbReference type="SMART" id="SM00822">
    <property type="entry name" value="PKS_KR"/>
    <property type="match status" value="1"/>
</dbReference>
<gene>
    <name evidence="5" type="ORF">HGR00_04255</name>
</gene>
<dbReference type="InterPro" id="IPR036291">
    <property type="entry name" value="NAD(P)-bd_dom_sf"/>
</dbReference>
<evidence type="ECO:0000256" key="1">
    <source>
        <dbReference type="ARBA" id="ARBA00006484"/>
    </source>
</evidence>
<dbReference type="Pfam" id="PF00106">
    <property type="entry name" value="adh_short"/>
    <property type="match status" value="1"/>
</dbReference>
<evidence type="ECO:0000256" key="3">
    <source>
        <dbReference type="RuleBase" id="RU000363"/>
    </source>
</evidence>
<dbReference type="InterPro" id="IPR020904">
    <property type="entry name" value="Sc_DH/Rdtase_CS"/>
</dbReference>